<dbReference type="EMBL" id="FMXQ01000002">
    <property type="protein sequence ID" value="SDB13991.1"/>
    <property type="molecule type" value="Genomic_DNA"/>
</dbReference>
<dbReference type="Proteomes" id="UP000199071">
    <property type="component" value="Unassembled WGS sequence"/>
</dbReference>
<keyword evidence="1" id="KW-1133">Transmembrane helix</keyword>
<evidence type="ECO:0000313" key="2">
    <source>
        <dbReference type="EMBL" id="SDB13991.1"/>
    </source>
</evidence>
<evidence type="ECO:0000256" key="1">
    <source>
        <dbReference type="SAM" id="Phobius"/>
    </source>
</evidence>
<dbReference type="AlphaFoldDB" id="A0A1G6B011"/>
<proteinExistence type="predicted"/>
<keyword evidence="1" id="KW-0472">Membrane</keyword>
<evidence type="ECO:0008006" key="4">
    <source>
        <dbReference type="Google" id="ProtNLM"/>
    </source>
</evidence>
<reference evidence="2 3" key="1">
    <citation type="submission" date="2016-10" db="EMBL/GenBank/DDBJ databases">
        <authorList>
            <person name="de Groot N.N."/>
        </authorList>
    </citation>
    <scope>NUCLEOTIDE SEQUENCE [LARGE SCALE GENOMIC DNA]</scope>
    <source>
        <strain evidence="2 3">ATCC 35022</strain>
    </source>
</reference>
<dbReference type="InterPro" id="IPR025489">
    <property type="entry name" value="DUF4381"/>
</dbReference>
<organism evidence="2 3">
    <name type="scientific">Bauldia litoralis</name>
    <dbReference type="NCBI Taxonomy" id="665467"/>
    <lineage>
        <taxon>Bacteria</taxon>
        <taxon>Pseudomonadati</taxon>
        <taxon>Pseudomonadota</taxon>
        <taxon>Alphaproteobacteria</taxon>
        <taxon>Hyphomicrobiales</taxon>
        <taxon>Kaistiaceae</taxon>
        <taxon>Bauldia</taxon>
    </lineage>
</organism>
<accession>A0A1G6B011</accession>
<dbReference type="RefSeq" id="WP_090875247.1">
    <property type="nucleotide sequence ID" value="NZ_FMXQ01000002.1"/>
</dbReference>
<keyword evidence="1" id="KW-0812">Transmembrane</keyword>
<dbReference type="OrthoDB" id="283083at2"/>
<protein>
    <recommendedName>
        <fullName evidence="4">DUF4381 domain-containing protein</fullName>
    </recommendedName>
</protein>
<keyword evidence="3" id="KW-1185">Reference proteome</keyword>
<dbReference type="Pfam" id="PF14316">
    <property type="entry name" value="DUF4381"/>
    <property type="match status" value="1"/>
</dbReference>
<gene>
    <name evidence="2" type="ORF">SAMN02982931_01061</name>
</gene>
<dbReference type="STRING" id="665467.SAMN02982931_01061"/>
<sequence>MSDDVPLNLVDYLDMLEQPPAPAPVSLWPQTGGWIWLGLALLALVAWGVLRWRRRRRQSLYRRQALREVAAAPDDAAAIATILRRTALAAFPRHDIAGLQGDAWLAFLDASYPGSGFCDGPGAVIARAPYAPTADAPGLAALATDWIRRHRPPAEQASP</sequence>
<name>A0A1G6B011_9HYPH</name>
<feature type="transmembrane region" description="Helical" evidence="1">
    <location>
        <begin position="34"/>
        <end position="52"/>
    </location>
</feature>
<evidence type="ECO:0000313" key="3">
    <source>
        <dbReference type="Proteomes" id="UP000199071"/>
    </source>
</evidence>